<dbReference type="AlphaFoldDB" id="A0A6G0WE93"/>
<evidence type="ECO:0000313" key="6">
    <source>
        <dbReference type="EMBL" id="KAF0725673.1"/>
    </source>
</evidence>
<evidence type="ECO:0000256" key="1">
    <source>
        <dbReference type="ARBA" id="ARBA00022723"/>
    </source>
</evidence>
<keyword evidence="1" id="KW-0479">Metal-binding</keyword>
<organism evidence="6 7">
    <name type="scientific">Aphanomyces euteiches</name>
    <dbReference type="NCBI Taxonomy" id="100861"/>
    <lineage>
        <taxon>Eukaryota</taxon>
        <taxon>Sar</taxon>
        <taxon>Stramenopiles</taxon>
        <taxon>Oomycota</taxon>
        <taxon>Saprolegniomycetes</taxon>
        <taxon>Saprolegniales</taxon>
        <taxon>Verrucalvaceae</taxon>
        <taxon>Aphanomyces</taxon>
    </lineage>
</organism>
<dbReference type="InterPro" id="IPR000306">
    <property type="entry name" value="Znf_FYVE"/>
</dbReference>
<keyword evidence="7" id="KW-1185">Reference proteome</keyword>
<evidence type="ECO:0000256" key="3">
    <source>
        <dbReference type="ARBA" id="ARBA00022833"/>
    </source>
</evidence>
<dbReference type="SUPFAM" id="SSF55961">
    <property type="entry name" value="Bet v1-like"/>
    <property type="match status" value="1"/>
</dbReference>
<name>A0A6G0WE93_9STRA</name>
<dbReference type="Gene3D" id="3.30.40.10">
    <property type="entry name" value="Zinc/RING finger domain, C3HC4 (zinc finger)"/>
    <property type="match status" value="1"/>
</dbReference>
<dbReference type="Gene3D" id="3.30.530.20">
    <property type="match status" value="1"/>
</dbReference>
<accession>A0A6G0WE93</accession>
<evidence type="ECO:0000256" key="2">
    <source>
        <dbReference type="ARBA" id="ARBA00022771"/>
    </source>
</evidence>
<reference evidence="6 7" key="1">
    <citation type="submission" date="2019-07" db="EMBL/GenBank/DDBJ databases">
        <title>Genomics analysis of Aphanomyces spp. identifies a new class of oomycete effector associated with host adaptation.</title>
        <authorList>
            <person name="Gaulin E."/>
        </authorList>
    </citation>
    <scope>NUCLEOTIDE SEQUENCE [LARGE SCALE GENOMIC DNA]</scope>
    <source>
        <strain evidence="6 7">ATCC 201684</strain>
    </source>
</reference>
<dbReference type="GO" id="GO:0008270">
    <property type="term" value="F:zinc ion binding"/>
    <property type="evidence" value="ECO:0007669"/>
    <property type="project" value="UniProtKB-KW"/>
</dbReference>
<dbReference type="PANTHER" id="PTHR13510">
    <property type="entry name" value="FYVE-FINGER-CONTAINING RAB5 EFFECTOR PROTEIN RABENOSYN-5-RELATED"/>
    <property type="match status" value="1"/>
</dbReference>
<comment type="caution">
    <text evidence="6">The sequence shown here is derived from an EMBL/GenBank/DDBJ whole genome shotgun (WGS) entry which is preliminary data.</text>
</comment>
<dbReference type="SMART" id="SM00064">
    <property type="entry name" value="FYVE"/>
    <property type="match status" value="1"/>
</dbReference>
<proteinExistence type="predicted"/>
<dbReference type="PROSITE" id="PS50178">
    <property type="entry name" value="ZF_FYVE"/>
    <property type="match status" value="1"/>
</dbReference>
<dbReference type="InterPro" id="IPR023393">
    <property type="entry name" value="START-like_dom_sf"/>
</dbReference>
<dbReference type="InterPro" id="IPR052727">
    <property type="entry name" value="Rab4/Rab5_effector"/>
</dbReference>
<keyword evidence="3" id="KW-0862">Zinc</keyword>
<protein>
    <recommendedName>
        <fullName evidence="5">FYVE-type domain-containing protein</fullName>
    </recommendedName>
</protein>
<dbReference type="EMBL" id="VJMJ01000235">
    <property type="protein sequence ID" value="KAF0725673.1"/>
    <property type="molecule type" value="Genomic_DNA"/>
</dbReference>
<dbReference type="InterPro" id="IPR017455">
    <property type="entry name" value="Znf_FYVE-rel"/>
</dbReference>
<dbReference type="SUPFAM" id="SSF57903">
    <property type="entry name" value="FYVE/PHD zinc finger"/>
    <property type="match status" value="1"/>
</dbReference>
<sequence>MALVPPPRKSSMLSEASRVIRPEDRAFYPLPESAFHLPPLSALEIDSFVATASRSFDVLFNRCVSTELLWPPTSQAHSVHLVYGNSITARSASVFACAKIYATLADIVALKDRTESIQHVAEDVLDSKILYEVVDTPRESIYVRWEALAFNLPLLHRDVCVVEAQREFDYVNGRRGWGFAQHSVNLDGCRELQEPPYNLVRGTMYHSGMLALESGVHGLLDVYCQLEIDLKGLVPIWLTKMQVAKRAKRHLKALSTCIHEKRLTERIQFQFVVLVPKEERTHCSRCTKAFNAWRRKCYCRVCGEVFCWSCTQFWRVEQRPRRVCLLCAGVYQAPAGQYYHDPLLNSNLQALISNGDVAVVPRRQRASTSVTTRSASLFGRRKLGMTYFEEKRSTEMLSDMDHFETVPSTEAIFGDDNRPPMLEALDSNRQTRGRRAKSEFYVW</sequence>
<feature type="domain" description="FYVE-type" evidence="5">
    <location>
        <begin position="277"/>
        <end position="332"/>
    </location>
</feature>
<evidence type="ECO:0000313" key="7">
    <source>
        <dbReference type="Proteomes" id="UP000481153"/>
    </source>
</evidence>
<dbReference type="PANTHER" id="PTHR13510:SF44">
    <property type="entry name" value="RABENOSYN-5"/>
    <property type="match status" value="1"/>
</dbReference>
<dbReference type="Proteomes" id="UP000481153">
    <property type="component" value="Unassembled WGS sequence"/>
</dbReference>
<evidence type="ECO:0000259" key="5">
    <source>
        <dbReference type="PROSITE" id="PS50178"/>
    </source>
</evidence>
<evidence type="ECO:0000256" key="4">
    <source>
        <dbReference type="PROSITE-ProRule" id="PRU00091"/>
    </source>
</evidence>
<dbReference type="VEuPathDB" id="FungiDB:AeMF1_005367"/>
<gene>
    <name evidence="6" type="ORF">Ae201684_015892</name>
</gene>
<dbReference type="InterPro" id="IPR011011">
    <property type="entry name" value="Znf_FYVE_PHD"/>
</dbReference>
<keyword evidence="2 4" id="KW-0863">Zinc-finger</keyword>
<dbReference type="InterPro" id="IPR013083">
    <property type="entry name" value="Znf_RING/FYVE/PHD"/>
</dbReference>
<dbReference type="Pfam" id="PF01363">
    <property type="entry name" value="FYVE"/>
    <property type="match status" value="1"/>
</dbReference>